<sequence length="107" mass="11807">MPNAEGTEPMSNPVKIVAILAARPGKAEELRALLSSMAPLCRAEAGNLRWDIWQDQAVPGRFVLDELYVSDAAVAAHRQTPHFLDYISRINDLAERNSQLLDPVDVV</sequence>
<reference evidence="2 3" key="3">
    <citation type="journal article" date="2008" name="BMC Genomics">
        <title>The genome of the versatile nitrogen fixer Azorhizobium caulinodans ORS571.</title>
        <authorList>
            <person name="Lee KB."/>
            <person name="Backer P.D."/>
            <person name="Aono T."/>
            <person name="Liu CT."/>
            <person name="Suzuki S."/>
            <person name="Suzuki T."/>
            <person name="Kaneko T."/>
            <person name="Yamada M."/>
            <person name="Tabata S."/>
            <person name="Kupfer D.M."/>
            <person name="Najar F.Z."/>
            <person name="Wiley G.B."/>
            <person name="Roe B."/>
            <person name="Binnewies T.T."/>
            <person name="Ussery D.W."/>
            <person name="D'Haeze W."/>
            <person name="Herder J.D."/>
            <person name="Gevers D."/>
            <person name="Vereecke D."/>
            <person name="Holsters M."/>
            <person name="Oyaizu H."/>
        </authorList>
    </citation>
    <scope>NUCLEOTIDE SEQUENCE [LARGE SCALE GENOMIC DNA]</scope>
    <source>
        <strain evidence="3">ATCC 43989 / DSM 5975 / JCM 20966 / LMG 6465 / NBRC 14845 / NCIMB 13405 / ORS 571</strain>
    </source>
</reference>
<dbReference type="KEGG" id="azc:AZC_2781"/>
<dbReference type="Proteomes" id="UP000000270">
    <property type="component" value="Chromosome"/>
</dbReference>
<name>A8I9E9_AZOC5</name>
<dbReference type="SUPFAM" id="SSF54909">
    <property type="entry name" value="Dimeric alpha+beta barrel"/>
    <property type="match status" value="1"/>
</dbReference>
<reference evidence="2 3" key="1">
    <citation type="journal article" date="2007" name="Appl. Environ. Microbiol.">
        <title>Rhizobial factors required for stem nodule maturation and maintenance in Sesbania rostrata-Azorhizobium caulinodans ORS571 symbiosis.</title>
        <authorList>
            <person name="Suzuki S."/>
            <person name="Aono T."/>
            <person name="Lee KB."/>
            <person name="Suzuki T."/>
            <person name="Liu CT."/>
            <person name="Miwa H."/>
            <person name="Wakao S."/>
            <person name="Iki T."/>
            <person name="Oyaizu H."/>
        </authorList>
    </citation>
    <scope>NUCLEOTIDE SEQUENCE [LARGE SCALE GENOMIC DNA]</scope>
    <source>
        <strain evidence="3">ATCC 43989 / DSM 5975 / JCM 20966 / LMG 6465 / NBRC 14845 / NCIMB 13405 / ORS 571</strain>
    </source>
</reference>
<gene>
    <name evidence="2" type="ordered locus">AZC_2781</name>
</gene>
<evidence type="ECO:0000313" key="2">
    <source>
        <dbReference type="EMBL" id="BAF88779.1"/>
    </source>
</evidence>
<dbReference type="STRING" id="438753.AZC_2781"/>
<dbReference type="PANTHER" id="PTHR33336">
    <property type="entry name" value="QUINOL MONOOXYGENASE YGIN-RELATED"/>
    <property type="match status" value="1"/>
</dbReference>
<dbReference type="InterPro" id="IPR050744">
    <property type="entry name" value="AI-2_Isomerase_LsrG"/>
</dbReference>
<dbReference type="EMBL" id="AP009384">
    <property type="protein sequence ID" value="BAF88779.1"/>
    <property type="molecule type" value="Genomic_DNA"/>
</dbReference>
<protein>
    <submittedName>
        <fullName evidence="2">Uncharacterized conserved protein</fullName>
    </submittedName>
</protein>
<evidence type="ECO:0000259" key="1">
    <source>
        <dbReference type="PROSITE" id="PS51725"/>
    </source>
</evidence>
<evidence type="ECO:0000313" key="3">
    <source>
        <dbReference type="Proteomes" id="UP000000270"/>
    </source>
</evidence>
<dbReference type="Pfam" id="PF03992">
    <property type="entry name" value="ABM"/>
    <property type="match status" value="1"/>
</dbReference>
<organism evidence="2 3">
    <name type="scientific">Azorhizobium caulinodans (strain ATCC 43989 / DSM 5975 / JCM 20966 / LMG 6465 / NBRC 14845 / NCIMB 13405 / ORS 571)</name>
    <dbReference type="NCBI Taxonomy" id="438753"/>
    <lineage>
        <taxon>Bacteria</taxon>
        <taxon>Pseudomonadati</taxon>
        <taxon>Pseudomonadota</taxon>
        <taxon>Alphaproteobacteria</taxon>
        <taxon>Hyphomicrobiales</taxon>
        <taxon>Xanthobacteraceae</taxon>
        <taxon>Azorhizobium</taxon>
    </lineage>
</organism>
<accession>A8I9E9</accession>
<reference evidence="2 3" key="5">
    <citation type="journal article" date="2010" name="Appl. Environ. Microbiol.">
        <title>phrR-like gene praR of Azorhizobium caulinodans ORS571 is essential for symbiosis with Sesbania rostrata and is involved in expression of reb genes.</title>
        <authorList>
            <person name="Akiba N."/>
            <person name="Aono T."/>
            <person name="Toyazaki H."/>
            <person name="Sato S."/>
            <person name="Oyaizu H."/>
        </authorList>
    </citation>
    <scope>NUCLEOTIDE SEQUENCE [LARGE SCALE GENOMIC DNA]</scope>
    <source>
        <strain evidence="3">ATCC 43989 / DSM 5975 / JCM 20966 / LMG 6465 / NBRC 14845 / NCIMB 13405 / ORS 571</strain>
    </source>
</reference>
<dbReference type="Gene3D" id="3.30.70.100">
    <property type="match status" value="1"/>
</dbReference>
<reference evidence="2 3" key="6">
    <citation type="journal article" date="2011" name="Appl. Environ. Microbiol.">
        <title>Involvement of the azorhizobial chromosome partition gene (parA) in the onset of bacteroid differentiation during Sesbania rostrata stem nodule development.</title>
        <authorList>
            <person name="Liu CT."/>
            <person name="Lee KB."/>
            <person name="Wang YS."/>
            <person name="Peng MH."/>
            <person name="Lee KT."/>
            <person name="Suzuki S."/>
            <person name="Suzuki T."/>
            <person name="Oyaizu H."/>
        </authorList>
    </citation>
    <scope>NUCLEOTIDE SEQUENCE [LARGE SCALE GENOMIC DNA]</scope>
    <source>
        <strain evidence="3">ATCC 43989 / DSM 5975 / JCM 20966 / LMG 6465 / NBRC 14845 / NCIMB 13405 / ORS 571</strain>
    </source>
</reference>
<dbReference type="AlphaFoldDB" id="A8I9E9"/>
<reference evidence="2 3" key="4">
    <citation type="journal article" date="2009" name="Appl. Environ. Microbiol.">
        <title>Comparative genome-wide transcriptional profiling of Azorhizobium caulinodans ORS571 grown under free-living and symbiotic conditions.</title>
        <authorList>
            <person name="Tsukada S."/>
            <person name="Aono T."/>
            <person name="Akiba N."/>
            <person name="Lee KB."/>
            <person name="Liu CT."/>
            <person name="Toyazaki H."/>
            <person name="Oyaizu H."/>
        </authorList>
    </citation>
    <scope>NUCLEOTIDE SEQUENCE [LARGE SCALE GENOMIC DNA]</scope>
    <source>
        <strain evidence="3">ATCC 43989 / DSM 5975 / JCM 20966 / LMG 6465 / NBRC 14845 / NCIMB 13405 / ORS 571</strain>
    </source>
</reference>
<feature type="domain" description="ABM" evidence="1">
    <location>
        <begin position="14"/>
        <end position="107"/>
    </location>
</feature>
<dbReference type="HOGENOM" id="CLU_131496_6_3_5"/>
<dbReference type="GO" id="GO:0003824">
    <property type="term" value="F:catalytic activity"/>
    <property type="evidence" value="ECO:0007669"/>
    <property type="project" value="TreeGrafter"/>
</dbReference>
<dbReference type="InterPro" id="IPR011008">
    <property type="entry name" value="Dimeric_a/b-barrel"/>
</dbReference>
<reference evidence="3" key="2">
    <citation type="submission" date="2007-04" db="EMBL/GenBank/DDBJ databases">
        <title>Complete genome sequence of the nitrogen-fixing bacterium Azorhizobium caulinodans ORS571.</title>
        <authorList>
            <person name="Lee K.B."/>
            <person name="Backer P.D."/>
            <person name="Aono T."/>
            <person name="Liu C.T."/>
            <person name="Suzuki S."/>
            <person name="Suzuki T."/>
            <person name="Kaneko T."/>
            <person name="Yamada M."/>
            <person name="Tabata S."/>
            <person name="Kupfer D.M."/>
            <person name="Najar F.Z."/>
            <person name="Wiley G.B."/>
            <person name="Roe B."/>
            <person name="Binnewies T."/>
            <person name="Ussery D."/>
            <person name="Vereecke D."/>
            <person name="Gevers D."/>
            <person name="Holsters M."/>
            <person name="Oyaizu H."/>
        </authorList>
    </citation>
    <scope>NUCLEOTIDE SEQUENCE [LARGE SCALE GENOMIC DNA]</scope>
    <source>
        <strain evidence="3">ATCC 43989 / DSM 5975 / JCM 20966 / LMG 6465 / NBRC 14845 / NCIMB 13405 / ORS 571</strain>
    </source>
</reference>
<dbReference type="PANTHER" id="PTHR33336:SF3">
    <property type="entry name" value="ABM DOMAIN-CONTAINING PROTEIN"/>
    <property type="match status" value="1"/>
</dbReference>
<dbReference type="PROSITE" id="PS51725">
    <property type="entry name" value="ABM"/>
    <property type="match status" value="1"/>
</dbReference>
<dbReference type="eggNOG" id="COG1359">
    <property type="taxonomic scope" value="Bacteria"/>
</dbReference>
<dbReference type="InterPro" id="IPR007138">
    <property type="entry name" value="ABM_dom"/>
</dbReference>
<keyword evidence="3" id="KW-1185">Reference proteome</keyword>
<proteinExistence type="predicted"/>